<evidence type="ECO:0000259" key="1">
    <source>
        <dbReference type="PROSITE" id="PS50878"/>
    </source>
</evidence>
<dbReference type="InterPro" id="IPR036691">
    <property type="entry name" value="Endo/exonu/phosph_ase_sf"/>
</dbReference>
<dbReference type="CDD" id="cd01650">
    <property type="entry name" value="RT_nLTR_like"/>
    <property type="match status" value="1"/>
</dbReference>
<keyword evidence="3" id="KW-1185">Reference proteome</keyword>
<reference evidence="2" key="2">
    <citation type="submission" date="2025-09" db="UniProtKB">
        <authorList>
            <consortium name="Ensembl"/>
        </authorList>
    </citation>
    <scope>IDENTIFICATION</scope>
</reference>
<proteinExistence type="predicted"/>
<dbReference type="InterPro" id="IPR043502">
    <property type="entry name" value="DNA/RNA_pol_sf"/>
</dbReference>
<name>A0A8C0UC45_CYACU</name>
<dbReference type="Ensembl" id="ENSCCET00000010583.1">
    <property type="protein sequence ID" value="ENSCCEP00000006536.1"/>
    <property type="gene ID" value="ENSCCEG00000006976.1"/>
</dbReference>
<dbReference type="PROSITE" id="PS50878">
    <property type="entry name" value="RT_POL"/>
    <property type="match status" value="1"/>
</dbReference>
<dbReference type="Proteomes" id="UP000694410">
    <property type="component" value="Unplaced"/>
</dbReference>
<dbReference type="Gene3D" id="3.60.10.10">
    <property type="entry name" value="Endonuclease/exonuclease/phosphatase"/>
    <property type="match status" value="1"/>
</dbReference>
<accession>A0A8C0UC45</accession>
<dbReference type="InterPro" id="IPR000477">
    <property type="entry name" value="RT_dom"/>
</dbReference>
<protein>
    <recommendedName>
        <fullName evidence="1">Reverse transcriptase domain-containing protein</fullName>
    </recommendedName>
</protein>
<organism evidence="2 3">
    <name type="scientific">Cyanistes caeruleus</name>
    <name type="common">Eurasian blue tit</name>
    <name type="synonym">Parus caeruleus</name>
    <dbReference type="NCBI Taxonomy" id="156563"/>
    <lineage>
        <taxon>Eukaryota</taxon>
        <taxon>Metazoa</taxon>
        <taxon>Chordata</taxon>
        <taxon>Craniata</taxon>
        <taxon>Vertebrata</taxon>
        <taxon>Euteleostomi</taxon>
        <taxon>Archelosauria</taxon>
        <taxon>Archosauria</taxon>
        <taxon>Dinosauria</taxon>
        <taxon>Saurischia</taxon>
        <taxon>Theropoda</taxon>
        <taxon>Coelurosauria</taxon>
        <taxon>Aves</taxon>
        <taxon>Neognathae</taxon>
        <taxon>Neoaves</taxon>
        <taxon>Telluraves</taxon>
        <taxon>Australaves</taxon>
        <taxon>Passeriformes</taxon>
        <taxon>Paridae</taxon>
        <taxon>Cyanistes</taxon>
    </lineage>
</organism>
<dbReference type="InterPro" id="IPR052343">
    <property type="entry name" value="Retrotransposon-Effector_Assoc"/>
</dbReference>
<dbReference type="PANTHER" id="PTHR46890:SF28">
    <property type="entry name" value="REVERSE TRANSCRIPTASE DOMAIN-CONTAINING PROTEIN"/>
    <property type="match status" value="1"/>
</dbReference>
<dbReference type="AlphaFoldDB" id="A0A8C0UC45"/>
<dbReference type="SUPFAM" id="SSF56672">
    <property type="entry name" value="DNA/RNA polymerases"/>
    <property type="match status" value="1"/>
</dbReference>
<evidence type="ECO:0000313" key="3">
    <source>
        <dbReference type="Proteomes" id="UP000694410"/>
    </source>
</evidence>
<feature type="domain" description="Reverse transcriptase" evidence="1">
    <location>
        <begin position="382"/>
        <end position="662"/>
    </location>
</feature>
<evidence type="ECO:0000313" key="2">
    <source>
        <dbReference type="Ensembl" id="ENSCCEP00000006536.1"/>
    </source>
</evidence>
<dbReference type="SUPFAM" id="SSF56219">
    <property type="entry name" value="DNase I-like"/>
    <property type="match status" value="1"/>
</dbReference>
<sequence length="745" mass="85319">MCLTVVYAKCKPVLRRPLWDNLRSRSLITSVPWCVIGDFNVIATIEEKIGGIPYQIKKSLEFLSMIEDCGLTDLGYYGSKYTWSNGRGPNSIVWKRLDRGLANDSWLAAHSATTITHLASAGSDHSPLLMELNDRRTNSIRYFKFLNCWTENETFMPLVQQTWNTPVFGNPMWIFHQKTKLLSHALSTWSRQEFGDIFQKVKDFEDKVREAEETWARTNKETDRLAANELTAQYIKHLKTEEAVLKQKTQLQWFKEGDANSKYFHSLIRGRRRKLYIHKIRTEDNEWIIGDEAIGQAACQYFQNLFTDPGGSIRDDLLSYIPSQVTEEDNDNLSKEPTMIELKQAVFSMSPTSAAGPDGLNGKFFQCCWDIIQVDLLNVVKAFFCGQSMPRYMTQACLVLIPKVEFPNTLSEFRPISLSNFINKIVSKILSLRLAPILPRIISPNQSGFIKGRSISENIMLAQEIVQGIKKPNRGANVVIKLDMAKAYDRVSWSFTCLMMRRMGFGETFIDMVWRTMSNNWYSVIVNGTRYGFFHSTRGLKQGDPLAPSLFILGAELLSQMLNNLTHDQFFNGFYMERRGPQITHLSFADDVIIFTSGCKTSLLKIMKVLQNYELASGQQINKNKSHFMTASSVFHYTNRRIHRLTGFTRKDSPITYLGCPLYTGRKRIRHFSCIITKVVSRIRGWHGRMLSYGGRLTLIKHVLQSLPIHLLSAVTPPKIPYQSSYVGTCGRIDAQLSMERKHPL</sequence>
<dbReference type="PANTHER" id="PTHR46890">
    <property type="entry name" value="NON-LTR RETROLELEMENT REVERSE TRANSCRIPTASE-LIKE PROTEIN-RELATED"/>
    <property type="match status" value="1"/>
</dbReference>
<dbReference type="Pfam" id="PF00078">
    <property type="entry name" value="RVT_1"/>
    <property type="match status" value="1"/>
</dbReference>
<reference evidence="2" key="1">
    <citation type="submission" date="2025-08" db="UniProtKB">
        <authorList>
            <consortium name="Ensembl"/>
        </authorList>
    </citation>
    <scope>IDENTIFICATION</scope>
</reference>